<organism evidence="2 3">
    <name type="scientific">Brassica napus</name>
    <name type="common">Rape</name>
    <dbReference type="NCBI Taxonomy" id="3708"/>
    <lineage>
        <taxon>Eukaryota</taxon>
        <taxon>Viridiplantae</taxon>
        <taxon>Streptophyta</taxon>
        <taxon>Embryophyta</taxon>
        <taxon>Tracheophyta</taxon>
        <taxon>Spermatophyta</taxon>
        <taxon>Magnoliopsida</taxon>
        <taxon>eudicotyledons</taxon>
        <taxon>Gunneridae</taxon>
        <taxon>Pentapetalae</taxon>
        <taxon>rosids</taxon>
        <taxon>malvids</taxon>
        <taxon>Brassicales</taxon>
        <taxon>Brassicaceae</taxon>
        <taxon>Brassiceae</taxon>
        <taxon>Brassica</taxon>
    </lineage>
</organism>
<dbReference type="PaxDb" id="3708-A0A078J019"/>
<protein>
    <submittedName>
        <fullName evidence="2">BnaC07g17110D protein</fullName>
    </submittedName>
</protein>
<name>A0A078J019_BRANA</name>
<gene>
    <name evidence="2" type="primary">BnaC07g17110D</name>
    <name evidence="2" type="ORF">GSBRNA2T00014814001</name>
</gene>
<feature type="compositionally biased region" description="Basic and acidic residues" evidence="1">
    <location>
        <begin position="1"/>
        <end position="18"/>
    </location>
</feature>
<dbReference type="EMBL" id="LK033360">
    <property type="protein sequence ID" value="CDY54914.1"/>
    <property type="molecule type" value="Genomic_DNA"/>
</dbReference>
<sequence>MTRNLRADSLDKEARCSEKQSSSSIIIGEAFFENQFVEPEQRRAAR</sequence>
<dbReference type="Proteomes" id="UP000028999">
    <property type="component" value="Unassembled WGS sequence"/>
</dbReference>
<dbReference type="AlphaFoldDB" id="A0A078J019"/>
<evidence type="ECO:0000313" key="2">
    <source>
        <dbReference type="EMBL" id="CDY54914.1"/>
    </source>
</evidence>
<dbReference type="Gramene" id="CDY54914">
    <property type="protein sequence ID" value="CDY54914"/>
    <property type="gene ID" value="GSBRNA2T00014814001"/>
</dbReference>
<feature type="region of interest" description="Disordered" evidence="1">
    <location>
        <begin position="1"/>
        <end position="22"/>
    </location>
</feature>
<reference evidence="2 3" key="1">
    <citation type="journal article" date="2014" name="Science">
        <title>Plant genetics. Early allopolyploid evolution in the post-Neolithic Brassica napus oilseed genome.</title>
        <authorList>
            <person name="Chalhoub B."/>
            <person name="Denoeud F."/>
            <person name="Liu S."/>
            <person name="Parkin I.A."/>
            <person name="Tang H."/>
            <person name="Wang X."/>
            <person name="Chiquet J."/>
            <person name="Belcram H."/>
            <person name="Tong C."/>
            <person name="Samans B."/>
            <person name="Correa M."/>
            <person name="Da Silva C."/>
            <person name="Just J."/>
            <person name="Falentin C."/>
            <person name="Koh C.S."/>
            <person name="Le Clainche I."/>
            <person name="Bernard M."/>
            <person name="Bento P."/>
            <person name="Noel B."/>
            <person name="Labadie K."/>
            <person name="Alberti A."/>
            <person name="Charles M."/>
            <person name="Arnaud D."/>
            <person name="Guo H."/>
            <person name="Daviaud C."/>
            <person name="Alamery S."/>
            <person name="Jabbari K."/>
            <person name="Zhao M."/>
            <person name="Edger P.P."/>
            <person name="Chelaifa H."/>
            <person name="Tack D."/>
            <person name="Lassalle G."/>
            <person name="Mestiri I."/>
            <person name="Schnel N."/>
            <person name="Le Paslier M.C."/>
            <person name="Fan G."/>
            <person name="Renault V."/>
            <person name="Bayer P.E."/>
            <person name="Golicz A.A."/>
            <person name="Manoli S."/>
            <person name="Lee T.H."/>
            <person name="Thi V.H."/>
            <person name="Chalabi S."/>
            <person name="Hu Q."/>
            <person name="Fan C."/>
            <person name="Tollenaere R."/>
            <person name="Lu Y."/>
            <person name="Battail C."/>
            <person name="Shen J."/>
            <person name="Sidebottom C.H."/>
            <person name="Wang X."/>
            <person name="Canaguier A."/>
            <person name="Chauveau A."/>
            <person name="Berard A."/>
            <person name="Deniot G."/>
            <person name="Guan M."/>
            <person name="Liu Z."/>
            <person name="Sun F."/>
            <person name="Lim Y.P."/>
            <person name="Lyons E."/>
            <person name="Town C.D."/>
            <person name="Bancroft I."/>
            <person name="Wang X."/>
            <person name="Meng J."/>
            <person name="Ma J."/>
            <person name="Pires J.C."/>
            <person name="King G.J."/>
            <person name="Brunel D."/>
            <person name="Delourme R."/>
            <person name="Renard M."/>
            <person name="Aury J.M."/>
            <person name="Adams K.L."/>
            <person name="Batley J."/>
            <person name="Snowdon R.J."/>
            <person name="Tost J."/>
            <person name="Edwards D."/>
            <person name="Zhou Y."/>
            <person name="Hua W."/>
            <person name="Sharpe A.G."/>
            <person name="Paterson A.H."/>
            <person name="Guan C."/>
            <person name="Wincker P."/>
        </authorList>
    </citation>
    <scope>NUCLEOTIDE SEQUENCE [LARGE SCALE GENOMIC DNA]</scope>
    <source>
        <strain evidence="3">cv. Darmor-bzh</strain>
    </source>
</reference>
<proteinExistence type="predicted"/>
<accession>A0A078J019</accession>
<keyword evidence="3" id="KW-1185">Reference proteome</keyword>
<evidence type="ECO:0000256" key="1">
    <source>
        <dbReference type="SAM" id="MobiDB-lite"/>
    </source>
</evidence>
<evidence type="ECO:0000313" key="3">
    <source>
        <dbReference type="Proteomes" id="UP000028999"/>
    </source>
</evidence>